<evidence type="ECO:0000313" key="2">
    <source>
        <dbReference type="EMBL" id="MPM60017.1"/>
    </source>
</evidence>
<dbReference type="SUPFAM" id="SSF53098">
    <property type="entry name" value="Ribonuclease H-like"/>
    <property type="match status" value="1"/>
</dbReference>
<feature type="domain" description="Transposase IS701-like DDE" evidence="1">
    <location>
        <begin position="77"/>
        <end position="281"/>
    </location>
</feature>
<dbReference type="Pfam" id="PF13546">
    <property type="entry name" value="DDE_5"/>
    <property type="match status" value="1"/>
</dbReference>
<gene>
    <name evidence="2" type="ORF">SDC9_106864</name>
</gene>
<reference evidence="2" key="1">
    <citation type="submission" date="2019-08" db="EMBL/GenBank/DDBJ databases">
        <authorList>
            <person name="Kucharzyk K."/>
            <person name="Murdoch R.W."/>
            <person name="Higgins S."/>
            <person name="Loffler F."/>
        </authorList>
    </citation>
    <scope>NUCLEOTIDE SEQUENCE</scope>
</reference>
<dbReference type="Gene3D" id="3.90.350.10">
    <property type="entry name" value="Transposase Inhibitor Protein From Tn5, Chain A, domain 1"/>
    <property type="match status" value="1"/>
</dbReference>
<proteinExistence type="predicted"/>
<evidence type="ECO:0000259" key="1">
    <source>
        <dbReference type="Pfam" id="PF13546"/>
    </source>
</evidence>
<dbReference type="EMBL" id="VSSQ01017582">
    <property type="protein sequence ID" value="MPM60017.1"/>
    <property type="molecule type" value="Genomic_DNA"/>
</dbReference>
<sequence length="461" mass="52556">MVTDFHSNDDILSTSFGSFAKKFNVFSILAKCGAKKLRGVSVSVVFAYLFSIAFKHTTVNRDQKGRKNPQAVGKDCVHRFLQSPKIDWNRFTALLAAAVIRLEFEPLYGKSSEKVADRRCLVIDDSSFKRSRSKKVELLATCFDHAHHVFYRGFRMLTLGYTDGQSFLPVAQCAMSTENEKMRINDASEVEQGTPGHTRRQMAQKKATESMLDLIDCAKDAGLEASYVLFDSWFSAPAQVTAILEKGYDVVCMVKKGNTKYACADGLKRDVSQIFRSSKKRRGLSKYLLSQVVSIMDGQGREREVKLVFVRSRSNRKDFLVLLSTDIALDEQEIVALYGNRWSIEVFFKNCKSQLRLEKGNQSLNYDEISAHIALVFTQYMMLSYLRRLNTDERSIGELFLAMVEEMKDTAFDNAMELILYLFIDKVAQAEPQLQQRLYELADLFISTLPDLMRDQLRRAS</sequence>
<organism evidence="2">
    <name type="scientific">bioreactor metagenome</name>
    <dbReference type="NCBI Taxonomy" id="1076179"/>
    <lineage>
        <taxon>unclassified sequences</taxon>
        <taxon>metagenomes</taxon>
        <taxon>ecological metagenomes</taxon>
    </lineage>
</organism>
<dbReference type="InterPro" id="IPR012337">
    <property type="entry name" value="RNaseH-like_sf"/>
</dbReference>
<dbReference type="InterPro" id="IPR038721">
    <property type="entry name" value="IS701-like_DDE_dom"/>
</dbReference>
<protein>
    <submittedName>
        <fullName evidence="2">IS4 family transposase ISGur1</fullName>
    </submittedName>
</protein>
<dbReference type="AlphaFoldDB" id="A0A645B3P1"/>
<accession>A0A645B3P1</accession>
<name>A0A645B3P1_9ZZZZ</name>
<comment type="caution">
    <text evidence="2">The sequence shown here is derived from an EMBL/GenBank/DDBJ whole genome shotgun (WGS) entry which is preliminary data.</text>
</comment>